<dbReference type="InterPro" id="IPR003961">
    <property type="entry name" value="FN3_dom"/>
</dbReference>
<dbReference type="Pfam" id="PF00932">
    <property type="entry name" value="LTD"/>
    <property type="match status" value="1"/>
</dbReference>
<proteinExistence type="inferred from homology"/>
<dbReference type="Proteomes" id="UP000663090">
    <property type="component" value="Chromosome"/>
</dbReference>
<dbReference type="InterPro" id="IPR013783">
    <property type="entry name" value="Ig-like_fold"/>
</dbReference>
<protein>
    <submittedName>
        <fullName evidence="5">Ig-like domain-containing protein</fullName>
    </submittedName>
</protein>
<dbReference type="SUPFAM" id="SSF49373">
    <property type="entry name" value="Invasin/intimin cell-adhesion fragments"/>
    <property type="match status" value="2"/>
</dbReference>
<evidence type="ECO:0000256" key="2">
    <source>
        <dbReference type="SAM" id="MobiDB-lite"/>
    </source>
</evidence>
<evidence type="ECO:0000313" key="6">
    <source>
        <dbReference type="Proteomes" id="UP000663090"/>
    </source>
</evidence>
<gene>
    <name evidence="5" type="ORF">JY572_34785</name>
</gene>
<dbReference type="InterPro" id="IPR001322">
    <property type="entry name" value="Lamin_tail_dom"/>
</dbReference>
<feature type="domain" description="Big-1" evidence="4">
    <location>
        <begin position="45"/>
        <end position="142"/>
    </location>
</feature>
<dbReference type="CDD" id="cd00063">
    <property type="entry name" value="FN3"/>
    <property type="match status" value="2"/>
</dbReference>
<dbReference type="SMART" id="SM00634">
    <property type="entry name" value="BID_1"/>
    <property type="match status" value="2"/>
</dbReference>
<dbReference type="RefSeq" id="WP_206715204.1">
    <property type="nucleotide sequence ID" value="NZ_CP071091.1"/>
</dbReference>
<dbReference type="Gene3D" id="2.60.40.10">
    <property type="entry name" value="Immunoglobulins"/>
    <property type="match status" value="4"/>
</dbReference>
<dbReference type="PROSITE" id="PS51127">
    <property type="entry name" value="BIG1"/>
    <property type="match status" value="1"/>
</dbReference>
<feature type="domain" description="Fibronectin type-III" evidence="3">
    <location>
        <begin position="1168"/>
        <end position="1275"/>
    </location>
</feature>
<accession>A0ABX7N3X6</accession>
<reference evidence="5 6" key="1">
    <citation type="submission" date="2021-02" db="EMBL/GenBank/DDBJ databases">
        <title>De Novo genome assembly of isolated myxobacteria.</title>
        <authorList>
            <person name="Stevens D.C."/>
        </authorList>
    </citation>
    <scope>NUCLEOTIDE SEQUENCE [LARGE SCALE GENOMIC DNA]</scope>
    <source>
        <strain evidence="5 6">SCHIC003</strain>
    </source>
</reference>
<dbReference type="SMART" id="SM00060">
    <property type="entry name" value="FN3"/>
    <property type="match status" value="2"/>
</dbReference>
<evidence type="ECO:0000313" key="5">
    <source>
        <dbReference type="EMBL" id="QSQ13457.1"/>
    </source>
</evidence>
<dbReference type="Pfam" id="PF02369">
    <property type="entry name" value="Big_1"/>
    <property type="match status" value="1"/>
</dbReference>
<feature type="region of interest" description="Disordered" evidence="2">
    <location>
        <begin position="1453"/>
        <end position="1520"/>
    </location>
</feature>
<evidence type="ECO:0000256" key="1">
    <source>
        <dbReference type="ARBA" id="ARBA00010116"/>
    </source>
</evidence>
<keyword evidence="6" id="KW-1185">Reference proteome</keyword>
<name>A0ABX7N3X6_9BACT</name>
<sequence length="1520" mass="154776">MSASLPSSARLFGLAVLCLGLLVGCGEESQPPPLAQPPVLPDATASTVTVTSRELRADGEDRGEITVTVKDKNGAPLAGRSVTVAVSGEGNTVSQAQAPTDDKGVAVAYVASTREGPRRVRASASAEGGAVVLASQPTLTFVAPVATQLVFSGTVRDSTAGSVLAGLEVRFVDASGRLVTGAHERVTLAKAAGPGDAVLEGTLTAMPVGGLVRFPEVVLKKAGTGFQLKASAAGVTDATTGLFNVVPAVPASLELSELVTDAVAGAQRSVRVTVRDAFSNLATNYTGTLEVTSTDDTASMPAARTFTSGDAGTFTFTGITLKRAGRQDVIVEDARNSTLSARRTVGVFAGNTTKLVFTQAPANASVRAVLSPTTVALQDNFGNTTSVGAPRVTVAMVESGTLSGRRELAPVDGVVRFTDLRVESEGVFHLRATASGLTDATTAGTLTIVDDVLPAKPVLTQGALGPDTARVSWVAVGDDGHEGTATSQDLRYSLSPIRNLAEFNAATPVGGVTAPAAPGTAESALLTSLIPATTYYIALRVVDDKGNFALSDSLMLQTVDNNVTRLEFTVQPANGTAGVPMAEVRVSLLNAQGAVVDTSTAPVTLSLVGGHGFVPVQVSAVAGVASFTGLRVDSAADPHFFTASANALTQQSNAFRIDAAAASRFVLTGIPGQVTAGQLQSLTVTAQDSFGNVARSYAGTVHFSTSSTVSTLPPDSVFPAASQGRHVFSGVKLSTVGTQRLTVTDTGNSQLTGFVDVVVTNDVAAKLALSGLPTDVQAGSTHTLTLRVLDAFDNLVPDYTGSVSFTSDDPLATRPMTPHVFTSAEAGQHSFQVAFKSSGARSITVSQTGGAFSVTRGTTVAAGPAVNVTVVLSTTNPTAGEAVEATVAVGDEFGNLASGYRGTIVLDVEQDPDAIKPPPHVFTAADAGRYIFSVTFARAQSTLLSATDTLQPTLRDTESVVVRAGVATQLSVAPATATVTAGVLQSFVVSAKDRFGNLALGYRGTVAPSTTDGAVGAQLSHTYTAEDAAEHSFPYTLQTAGPQSVTFTDVGLNASATSTLTVVAGPAASLRFLTGAVAVSVRQTLPTVRVAVEDQFGNGVAGAASSVTLSLSTGGVLLGNTTIAPVAGVAEFTTVSAEQEGPSQLTASVADVGVPRVSVSMTVNDNIAPSPVATLEATPQAGGNVRLRWLATGDDEMLGQATSYELKYSSAVINASNFGSAFPVLTNAPKMPGLQEEVVVGPLTIGETYYFAVRVKDGAGNTSALTTASVQVAPLFASNACPPREATCSESGVDQVVYLAGEADPTCEYVALQTQCEGLNGVCFQGACETAAAPAEGELVITELMSEPSLGTTEYIELTNVSDRLVNINGLSLLYAVGTAQGSVSVDRGEGAAVVLPPGGTFVLAGNADRDTNGGVVADISYGTALDLEASGHVTVRVNGVLMDELTYDERFAQEPGRSMNRSPVSSDSLSSGDGGASWCASRQVLPGGDRGTPGSPNDTCGKANASPDTEPSQSGTEHP</sequence>
<dbReference type="PROSITE" id="PS50853">
    <property type="entry name" value="FN3"/>
    <property type="match status" value="1"/>
</dbReference>
<dbReference type="EMBL" id="CP071091">
    <property type="protein sequence ID" value="QSQ13457.1"/>
    <property type="molecule type" value="Genomic_DNA"/>
</dbReference>
<evidence type="ECO:0000259" key="3">
    <source>
        <dbReference type="PROSITE" id="PS50853"/>
    </source>
</evidence>
<dbReference type="InterPro" id="IPR008964">
    <property type="entry name" value="Invasin/intimin_cell_adhesion"/>
</dbReference>
<comment type="similarity">
    <text evidence="1">Belongs to the intimin/invasin family.</text>
</comment>
<organism evidence="5 6">
    <name type="scientific">Myxococcus landrumensis</name>
    <dbReference type="NCBI Taxonomy" id="2813577"/>
    <lineage>
        <taxon>Bacteria</taxon>
        <taxon>Pseudomonadati</taxon>
        <taxon>Myxococcota</taxon>
        <taxon>Myxococcia</taxon>
        <taxon>Myxococcales</taxon>
        <taxon>Cystobacterineae</taxon>
        <taxon>Myxococcaceae</taxon>
        <taxon>Myxococcus</taxon>
    </lineage>
</organism>
<evidence type="ECO:0000259" key="4">
    <source>
        <dbReference type="PROSITE" id="PS51127"/>
    </source>
</evidence>
<feature type="compositionally biased region" description="Polar residues" evidence="2">
    <location>
        <begin position="1507"/>
        <end position="1520"/>
    </location>
</feature>
<dbReference type="InterPro" id="IPR003344">
    <property type="entry name" value="Big_1_dom"/>
</dbReference>
<dbReference type="InterPro" id="IPR036116">
    <property type="entry name" value="FN3_sf"/>
</dbReference>
<dbReference type="SUPFAM" id="SSF49265">
    <property type="entry name" value="Fibronectin type III"/>
    <property type="match status" value="1"/>
</dbReference>